<accession>A0A1G6D778</accession>
<dbReference type="InterPro" id="IPR036390">
    <property type="entry name" value="WH_DNA-bd_sf"/>
</dbReference>
<gene>
    <name evidence="6" type="ORF">SAMN02982931_03108</name>
</gene>
<feature type="domain" description="IclR-ED" evidence="5">
    <location>
        <begin position="86"/>
        <end position="270"/>
    </location>
</feature>
<dbReference type="NCBIfam" id="TIGR02431">
    <property type="entry name" value="pcaR_pcaU"/>
    <property type="match status" value="1"/>
</dbReference>
<evidence type="ECO:0000259" key="4">
    <source>
        <dbReference type="PROSITE" id="PS51077"/>
    </source>
</evidence>
<dbReference type="Pfam" id="PF01614">
    <property type="entry name" value="IclR_C"/>
    <property type="match status" value="1"/>
</dbReference>
<sequence length="270" mass="29314">MSTAHHPVGGKAPAASRVDVDKEFMTTLAKGLAVLASFGEMRQAMTLSEAAEVTGLSRAAARRVLLTLAELGYVAQDGRRFSLAPRILELGFAYLTTQSWIDRAEPLMKELSHSLQESCSAAILQGTEIVYVARMPAPHRIMSTTIAVGTRLPAFFTSLGRIQLGFLNDVVLSQAIEGLDLKAYTPQTIVDRAALHRRVLADREQGYSLVDEELEKGLRSLAVPIVTRSGVNVAAINLSAHSSRASGGELRERFLPELREVAHQISRSLP</sequence>
<dbReference type="SUPFAM" id="SSF46785">
    <property type="entry name" value="Winged helix' DNA-binding domain"/>
    <property type="match status" value="1"/>
</dbReference>
<evidence type="ECO:0000259" key="5">
    <source>
        <dbReference type="PROSITE" id="PS51078"/>
    </source>
</evidence>
<keyword evidence="2" id="KW-0238">DNA-binding</keyword>
<reference evidence="6 7" key="1">
    <citation type="submission" date="2016-10" db="EMBL/GenBank/DDBJ databases">
        <authorList>
            <person name="de Groot N.N."/>
        </authorList>
    </citation>
    <scope>NUCLEOTIDE SEQUENCE [LARGE SCALE GENOMIC DNA]</scope>
    <source>
        <strain evidence="6 7">ATCC 35022</strain>
    </source>
</reference>
<protein>
    <submittedName>
        <fullName evidence="6">Transcriptional regulator, IclR family</fullName>
    </submittedName>
</protein>
<dbReference type="PANTHER" id="PTHR30136">
    <property type="entry name" value="HELIX-TURN-HELIX TRANSCRIPTIONAL REGULATOR, ICLR FAMILY"/>
    <property type="match status" value="1"/>
</dbReference>
<dbReference type="Proteomes" id="UP000199071">
    <property type="component" value="Unassembled WGS sequence"/>
</dbReference>
<dbReference type="GO" id="GO:0003700">
    <property type="term" value="F:DNA-binding transcription factor activity"/>
    <property type="evidence" value="ECO:0007669"/>
    <property type="project" value="TreeGrafter"/>
</dbReference>
<dbReference type="STRING" id="665467.SAMN02982931_03108"/>
<dbReference type="Gene3D" id="3.30.450.40">
    <property type="match status" value="1"/>
</dbReference>
<dbReference type="InterPro" id="IPR050707">
    <property type="entry name" value="HTH_MetabolicPath_Reg"/>
</dbReference>
<evidence type="ECO:0000256" key="3">
    <source>
        <dbReference type="ARBA" id="ARBA00023163"/>
    </source>
</evidence>
<dbReference type="RefSeq" id="WP_210185625.1">
    <property type="nucleotide sequence ID" value="NZ_FMXQ01000006.1"/>
</dbReference>
<name>A0A1G6D778_9HYPH</name>
<evidence type="ECO:0000313" key="7">
    <source>
        <dbReference type="Proteomes" id="UP000199071"/>
    </source>
</evidence>
<evidence type="ECO:0000313" key="6">
    <source>
        <dbReference type="EMBL" id="SDB41003.1"/>
    </source>
</evidence>
<dbReference type="PROSITE" id="PS51077">
    <property type="entry name" value="HTH_ICLR"/>
    <property type="match status" value="1"/>
</dbReference>
<dbReference type="PROSITE" id="PS51078">
    <property type="entry name" value="ICLR_ED"/>
    <property type="match status" value="1"/>
</dbReference>
<dbReference type="AlphaFoldDB" id="A0A1G6D778"/>
<dbReference type="InterPro" id="IPR005471">
    <property type="entry name" value="Tscrpt_reg_IclR_N"/>
</dbReference>
<dbReference type="GO" id="GO:0003677">
    <property type="term" value="F:DNA binding"/>
    <property type="evidence" value="ECO:0007669"/>
    <property type="project" value="UniProtKB-KW"/>
</dbReference>
<keyword evidence="7" id="KW-1185">Reference proteome</keyword>
<proteinExistence type="predicted"/>
<keyword evidence="1" id="KW-0805">Transcription regulation</keyword>
<dbReference type="GO" id="GO:0045892">
    <property type="term" value="P:negative regulation of DNA-templated transcription"/>
    <property type="evidence" value="ECO:0007669"/>
    <property type="project" value="TreeGrafter"/>
</dbReference>
<dbReference type="GO" id="GO:0046278">
    <property type="term" value="P:3,4-dihydroxybenzoate metabolic process"/>
    <property type="evidence" value="ECO:0007669"/>
    <property type="project" value="InterPro"/>
</dbReference>
<dbReference type="Pfam" id="PF09339">
    <property type="entry name" value="HTH_IclR"/>
    <property type="match status" value="1"/>
</dbReference>
<dbReference type="SMART" id="SM00346">
    <property type="entry name" value="HTH_ICLR"/>
    <property type="match status" value="1"/>
</dbReference>
<keyword evidence="3" id="KW-0804">Transcription</keyword>
<dbReference type="PANTHER" id="PTHR30136:SF34">
    <property type="entry name" value="TRANSCRIPTIONAL REGULATOR"/>
    <property type="match status" value="1"/>
</dbReference>
<dbReference type="InterPro" id="IPR012794">
    <property type="entry name" value="PcaR_PcaU"/>
</dbReference>
<dbReference type="EMBL" id="FMXQ01000006">
    <property type="protein sequence ID" value="SDB41003.1"/>
    <property type="molecule type" value="Genomic_DNA"/>
</dbReference>
<dbReference type="Gene3D" id="1.10.10.10">
    <property type="entry name" value="Winged helix-like DNA-binding domain superfamily/Winged helix DNA-binding domain"/>
    <property type="match status" value="1"/>
</dbReference>
<dbReference type="InterPro" id="IPR014757">
    <property type="entry name" value="Tscrpt_reg_IclR_C"/>
</dbReference>
<evidence type="ECO:0000256" key="2">
    <source>
        <dbReference type="ARBA" id="ARBA00023125"/>
    </source>
</evidence>
<evidence type="ECO:0000256" key="1">
    <source>
        <dbReference type="ARBA" id="ARBA00023015"/>
    </source>
</evidence>
<dbReference type="InterPro" id="IPR029016">
    <property type="entry name" value="GAF-like_dom_sf"/>
</dbReference>
<dbReference type="InterPro" id="IPR036388">
    <property type="entry name" value="WH-like_DNA-bd_sf"/>
</dbReference>
<feature type="domain" description="HTH iclR-type" evidence="4">
    <location>
        <begin position="25"/>
        <end position="85"/>
    </location>
</feature>
<organism evidence="6 7">
    <name type="scientific">Bauldia litoralis</name>
    <dbReference type="NCBI Taxonomy" id="665467"/>
    <lineage>
        <taxon>Bacteria</taxon>
        <taxon>Pseudomonadati</taxon>
        <taxon>Pseudomonadota</taxon>
        <taxon>Alphaproteobacteria</taxon>
        <taxon>Hyphomicrobiales</taxon>
        <taxon>Kaistiaceae</taxon>
        <taxon>Bauldia</taxon>
    </lineage>
</organism>
<dbReference type="SUPFAM" id="SSF55781">
    <property type="entry name" value="GAF domain-like"/>
    <property type="match status" value="1"/>
</dbReference>
<dbReference type="GO" id="GO:0045893">
    <property type="term" value="P:positive regulation of DNA-templated transcription"/>
    <property type="evidence" value="ECO:0007669"/>
    <property type="project" value="InterPro"/>
</dbReference>